<reference evidence="10" key="1">
    <citation type="journal article" date="2019" name="Int. J. Syst. Evol. Microbiol.">
        <title>The Global Catalogue of Microorganisms (GCM) 10K type strain sequencing project: providing services to taxonomists for standard genome sequencing and annotation.</title>
        <authorList>
            <consortium name="The Broad Institute Genomics Platform"/>
            <consortium name="The Broad Institute Genome Sequencing Center for Infectious Disease"/>
            <person name="Wu L."/>
            <person name="Ma J."/>
        </authorList>
    </citation>
    <scope>NUCLEOTIDE SEQUENCE [LARGE SCALE GENOMIC DNA]</scope>
    <source>
        <strain evidence="10">JCM 18715</strain>
    </source>
</reference>
<feature type="domain" description="ABC3 transporter permease C-terminal" evidence="7">
    <location>
        <begin position="263"/>
        <end position="370"/>
    </location>
</feature>
<evidence type="ECO:0000256" key="6">
    <source>
        <dbReference type="SAM" id="Phobius"/>
    </source>
</evidence>
<sequence length="387" mass="42726">MLTLILRFAIRNPLRHRLRTTLTLAGIVVAVLAFGLLRTVVSAWYAGADAASDKRLVSRSAISLTFTLPLAYAERIRGVEGVADISWANWFGGVYFEPKNFFPQFAVDANSYFRLYPEFVIAPEQLDAFKRDRRGAIVGRKLANRYGWKLGDVVPLRGTIFAGNYEFIIRGIYDGARSSTDQNQFFFQWDYLNERINQLFPKRGNQIGVFIIGLRDGRDAAAVSQRVDAEFRNSLAETLTETEKAFQLSFVAMTGTIVEAIKLVSYVIILIIMAVMANTMSMSARERTREYATLKALGFRPWLVSALVYAESLALALVAGGLGILATGPVARSVGSGLDNIFPVFEVAPVTVQQQWLAALTIGIVAASLPALRAAKVKVVEGLRQVQ</sequence>
<evidence type="ECO:0000256" key="5">
    <source>
        <dbReference type="ARBA" id="ARBA00023136"/>
    </source>
</evidence>
<evidence type="ECO:0000259" key="8">
    <source>
        <dbReference type="Pfam" id="PF12704"/>
    </source>
</evidence>
<keyword evidence="2" id="KW-1003">Cell membrane</keyword>
<keyword evidence="4 6" id="KW-1133">Transmembrane helix</keyword>
<feature type="transmembrane region" description="Helical" evidence="6">
    <location>
        <begin position="263"/>
        <end position="281"/>
    </location>
</feature>
<feature type="transmembrane region" description="Helical" evidence="6">
    <location>
        <begin position="302"/>
        <end position="326"/>
    </location>
</feature>
<dbReference type="InterPro" id="IPR003838">
    <property type="entry name" value="ABC3_permease_C"/>
</dbReference>
<feature type="domain" description="MacB-like periplasmic core" evidence="8">
    <location>
        <begin position="20"/>
        <end position="229"/>
    </location>
</feature>
<dbReference type="RefSeq" id="WP_345531682.1">
    <property type="nucleotide sequence ID" value="NZ_BAABLD010000005.1"/>
</dbReference>
<dbReference type="PANTHER" id="PTHR43738">
    <property type="entry name" value="ABC TRANSPORTER, MEMBRANE PROTEIN"/>
    <property type="match status" value="1"/>
</dbReference>
<keyword evidence="5 6" id="KW-0472">Membrane</keyword>
<protein>
    <submittedName>
        <fullName evidence="9">ABC transporter permease</fullName>
    </submittedName>
</protein>
<comment type="caution">
    <text evidence="9">The sequence shown here is derived from an EMBL/GenBank/DDBJ whole genome shotgun (WGS) entry which is preliminary data.</text>
</comment>
<dbReference type="Pfam" id="PF12704">
    <property type="entry name" value="MacB_PCD"/>
    <property type="match status" value="1"/>
</dbReference>
<proteinExistence type="predicted"/>
<evidence type="ECO:0000256" key="3">
    <source>
        <dbReference type="ARBA" id="ARBA00022692"/>
    </source>
</evidence>
<accession>A0ABP9QF47</accession>
<evidence type="ECO:0000256" key="4">
    <source>
        <dbReference type="ARBA" id="ARBA00022989"/>
    </source>
</evidence>
<keyword evidence="10" id="KW-1185">Reference proteome</keyword>
<dbReference type="EMBL" id="BAABLD010000005">
    <property type="protein sequence ID" value="GAA5160838.1"/>
    <property type="molecule type" value="Genomic_DNA"/>
</dbReference>
<evidence type="ECO:0000256" key="2">
    <source>
        <dbReference type="ARBA" id="ARBA00022475"/>
    </source>
</evidence>
<dbReference type="InterPro" id="IPR051125">
    <property type="entry name" value="ABC-4/HrtB_transporter"/>
</dbReference>
<keyword evidence="3 6" id="KW-0812">Transmembrane</keyword>
<organism evidence="9 10">
    <name type="scientific">Viridibacterium curvum</name>
    <dbReference type="NCBI Taxonomy" id="1101404"/>
    <lineage>
        <taxon>Bacteria</taxon>
        <taxon>Pseudomonadati</taxon>
        <taxon>Pseudomonadota</taxon>
        <taxon>Betaproteobacteria</taxon>
        <taxon>Rhodocyclales</taxon>
        <taxon>Rhodocyclaceae</taxon>
        <taxon>Viridibacterium</taxon>
    </lineage>
</organism>
<feature type="transmembrane region" description="Helical" evidence="6">
    <location>
        <begin position="356"/>
        <end position="375"/>
    </location>
</feature>
<name>A0ABP9QF47_9RHOO</name>
<dbReference type="Proteomes" id="UP001500547">
    <property type="component" value="Unassembled WGS sequence"/>
</dbReference>
<dbReference type="InterPro" id="IPR025857">
    <property type="entry name" value="MacB_PCD"/>
</dbReference>
<evidence type="ECO:0000259" key="7">
    <source>
        <dbReference type="Pfam" id="PF02687"/>
    </source>
</evidence>
<dbReference type="PANTHER" id="PTHR43738:SF3">
    <property type="entry name" value="ABC TRANSPORTER PERMEASE"/>
    <property type="match status" value="1"/>
</dbReference>
<gene>
    <name evidence="9" type="ORF">GCM10025770_09120</name>
</gene>
<evidence type="ECO:0000313" key="9">
    <source>
        <dbReference type="EMBL" id="GAA5160838.1"/>
    </source>
</evidence>
<evidence type="ECO:0000313" key="10">
    <source>
        <dbReference type="Proteomes" id="UP001500547"/>
    </source>
</evidence>
<feature type="transmembrane region" description="Helical" evidence="6">
    <location>
        <begin position="21"/>
        <end position="46"/>
    </location>
</feature>
<evidence type="ECO:0000256" key="1">
    <source>
        <dbReference type="ARBA" id="ARBA00004651"/>
    </source>
</evidence>
<comment type="subcellular location">
    <subcellularLocation>
        <location evidence="1">Cell membrane</location>
        <topology evidence="1">Multi-pass membrane protein</topology>
    </subcellularLocation>
</comment>
<dbReference type="Pfam" id="PF02687">
    <property type="entry name" value="FtsX"/>
    <property type="match status" value="1"/>
</dbReference>